<dbReference type="EMBL" id="LJZO01000020">
    <property type="protein sequence ID" value="ROV96390.1"/>
    <property type="molecule type" value="Genomic_DNA"/>
</dbReference>
<feature type="compositionally biased region" description="Basic and acidic residues" evidence="2">
    <location>
        <begin position="408"/>
        <end position="429"/>
    </location>
</feature>
<dbReference type="InterPro" id="IPR013087">
    <property type="entry name" value="Znf_C2H2_type"/>
</dbReference>
<dbReference type="Gene3D" id="3.30.160.60">
    <property type="entry name" value="Classic Zinc Finger"/>
    <property type="match status" value="1"/>
</dbReference>
<reference evidence="4 5" key="1">
    <citation type="submission" date="2015-09" db="EMBL/GenBank/DDBJ databases">
        <title>Host preference determinants of Valsa canker pathogens revealed by comparative genomics.</title>
        <authorList>
            <person name="Yin Z."/>
            <person name="Huang L."/>
        </authorList>
    </citation>
    <scope>NUCLEOTIDE SEQUENCE [LARGE SCALE GENOMIC DNA]</scope>
    <source>
        <strain evidence="4 5">YSFL</strain>
    </source>
</reference>
<evidence type="ECO:0000256" key="1">
    <source>
        <dbReference type="PROSITE-ProRule" id="PRU00042"/>
    </source>
</evidence>
<keyword evidence="1" id="KW-0863">Zinc-finger</keyword>
<dbReference type="PANTHER" id="PTHR35391">
    <property type="entry name" value="C2H2-TYPE DOMAIN-CONTAINING PROTEIN-RELATED"/>
    <property type="match status" value="1"/>
</dbReference>
<gene>
    <name evidence="4" type="ORF">VSDG_05403</name>
</gene>
<accession>A0A423VZC6</accession>
<feature type="domain" description="C2H2-type" evidence="3">
    <location>
        <begin position="276"/>
        <end position="306"/>
    </location>
</feature>
<keyword evidence="1" id="KW-0862">Zinc</keyword>
<dbReference type="OrthoDB" id="6077919at2759"/>
<dbReference type="SUPFAM" id="SSF57667">
    <property type="entry name" value="beta-beta-alpha zinc fingers"/>
    <property type="match status" value="1"/>
</dbReference>
<dbReference type="STRING" id="252740.A0A423VZC6"/>
<dbReference type="PROSITE" id="PS00028">
    <property type="entry name" value="ZINC_FINGER_C2H2_1"/>
    <property type="match status" value="2"/>
</dbReference>
<dbReference type="AlphaFoldDB" id="A0A423VZC6"/>
<dbReference type="InterPro" id="IPR036236">
    <property type="entry name" value="Znf_C2H2_sf"/>
</dbReference>
<evidence type="ECO:0000256" key="2">
    <source>
        <dbReference type="SAM" id="MobiDB-lite"/>
    </source>
</evidence>
<feature type="domain" description="C2H2-type" evidence="3">
    <location>
        <begin position="248"/>
        <end position="277"/>
    </location>
</feature>
<name>A0A423VZC6_CYTCH</name>
<protein>
    <recommendedName>
        <fullName evidence="3">C2H2-type domain-containing protein</fullName>
    </recommendedName>
</protein>
<organism evidence="4 5">
    <name type="scientific">Cytospora chrysosperma</name>
    <name type="common">Cytospora canker fungus</name>
    <name type="synonym">Sphaeria chrysosperma</name>
    <dbReference type="NCBI Taxonomy" id="252740"/>
    <lineage>
        <taxon>Eukaryota</taxon>
        <taxon>Fungi</taxon>
        <taxon>Dikarya</taxon>
        <taxon>Ascomycota</taxon>
        <taxon>Pezizomycotina</taxon>
        <taxon>Sordariomycetes</taxon>
        <taxon>Sordariomycetidae</taxon>
        <taxon>Diaporthales</taxon>
        <taxon>Cytosporaceae</taxon>
        <taxon>Cytospora</taxon>
    </lineage>
</organism>
<proteinExistence type="predicted"/>
<dbReference type="PROSITE" id="PS50157">
    <property type="entry name" value="ZINC_FINGER_C2H2_2"/>
    <property type="match status" value="2"/>
</dbReference>
<dbReference type="Pfam" id="PF00096">
    <property type="entry name" value="zf-C2H2"/>
    <property type="match status" value="1"/>
</dbReference>
<keyword evidence="1" id="KW-0479">Metal-binding</keyword>
<evidence type="ECO:0000313" key="5">
    <source>
        <dbReference type="Proteomes" id="UP000284375"/>
    </source>
</evidence>
<dbReference type="PANTHER" id="PTHR35391:SF3">
    <property type="entry name" value="FINGER DOMAIN PROTEIN, PUTATIVE (AFU_ORTHOLOGUE AFUA_8G04300)-RELATED"/>
    <property type="match status" value="1"/>
</dbReference>
<feature type="compositionally biased region" description="Polar residues" evidence="2">
    <location>
        <begin position="136"/>
        <end position="158"/>
    </location>
</feature>
<evidence type="ECO:0000259" key="3">
    <source>
        <dbReference type="PROSITE" id="PS50157"/>
    </source>
</evidence>
<feature type="region of interest" description="Disordered" evidence="2">
    <location>
        <begin position="134"/>
        <end position="166"/>
    </location>
</feature>
<comment type="caution">
    <text evidence="4">The sequence shown here is derived from an EMBL/GenBank/DDBJ whole genome shotgun (WGS) entry which is preliminary data.</text>
</comment>
<sequence>MEFRQNTIIAQQQLQTLSPNEAAEQIPGAASQLPSVELGAGNVPAHLAESHAQSQSQQALPEIAVEGSDEDFIEADFLNDDSASEQEESEDEGHNETQHAEADFSIVGQIRQGVHSPVQSAQDDCEMVYSEPENVNAPSNATELKYSTSPNSTSSDATTPFRAGDERTSDDCVVAAQADHAAVSKSSLEDLDIVNDKSKLSDLIKTLEDKGALAEFLEELGYQKSREADAKTNTASSVRSVASDTSQVFCKEPNCGKTFPRPCELKKHQKRHEKPYGCTFPKCSKRFGSKNDWKRHENSQHHQLETWRCDEQSKTDPKEHCGRTCYRREQFKSHLSKDHGIGDAAVVDLKLDSCRIGRNCESRFWCGFCKNIVEIQGGGLKAWTERFNHIDDHFSGRNSAKMSISEWKNCDPDPPDIDRDSARLNDESRSGTPGPSPGPLSEVPLRQCITHEYEHELLHGRLRSLEMQYLQDRQGPPGARRPGTG</sequence>
<feature type="region of interest" description="Disordered" evidence="2">
    <location>
        <begin position="405"/>
        <end position="443"/>
    </location>
</feature>
<dbReference type="SMART" id="SM00355">
    <property type="entry name" value="ZnF_C2H2"/>
    <property type="match status" value="3"/>
</dbReference>
<evidence type="ECO:0000313" key="4">
    <source>
        <dbReference type="EMBL" id="ROV96390.1"/>
    </source>
</evidence>
<keyword evidence="5" id="KW-1185">Reference proteome</keyword>
<dbReference type="GO" id="GO:0008270">
    <property type="term" value="F:zinc ion binding"/>
    <property type="evidence" value="ECO:0007669"/>
    <property type="project" value="UniProtKB-KW"/>
</dbReference>
<dbReference type="Proteomes" id="UP000284375">
    <property type="component" value="Unassembled WGS sequence"/>
</dbReference>